<keyword evidence="1" id="KW-0732">Signal</keyword>
<evidence type="ECO:0000313" key="3">
    <source>
        <dbReference type="EMBL" id="KAL1841457.1"/>
    </source>
</evidence>
<dbReference type="PANTHER" id="PTHR17630:SF44">
    <property type="entry name" value="PROTEIN AIM2"/>
    <property type="match status" value="1"/>
</dbReference>
<feature type="signal peptide" evidence="1">
    <location>
        <begin position="1"/>
        <end position="23"/>
    </location>
</feature>
<feature type="domain" description="Dienelactone hydrolase" evidence="2">
    <location>
        <begin position="67"/>
        <end position="278"/>
    </location>
</feature>
<evidence type="ECO:0000313" key="4">
    <source>
        <dbReference type="Proteomes" id="UP001583172"/>
    </source>
</evidence>
<reference evidence="3 4" key="1">
    <citation type="journal article" date="2024" name="Commun. Biol.">
        <title>Comparative genomic analysis of thermophilic fungi reveals convergent evolutionary adaptations and gene losses.</title>
        <authorList>
            <person name="Steindorff A.S."/>
            <person name="Aguilar-Pontes M.V."/>
            <person name="Robinson A.J."/>
            <person name="Andreopoulos B."/>
            <person name="LaButti K."/>
            <person name="Kuo A."/>
            <person name="Mondo S."/>
            <person name="Riley R."/>
            <person name="Otillar R."/>
            <person name="Haridas S."/>
            <person name="Lipzen A."/>
            <person name="Grimwood J."/>
            <person name="Schmutz J."/>
            <person name="Clum A."/>
            <person name="Reid I.D."/>
            <person name="Moisan M.C."/>
            <person name="Butler G."/>
            <person name="Nguyen T.T.M."/>
            <person name="Dewar K."/>
            <person name="Conant G."/>
            <person name="Drula E."/>
            <person name="Henrissat B."/>
            <person name="Hansel C."/>
            <person name="Singer S."/>
            <person name="Hutchinson M.I."/>
            <person name="de Vries R.P."/>
            <person name="Natvig D.O."/>
            <person name="Powell A.J."/>
            <person name="Tsang A."/>
            <person name="Grigoriev I.V."/>
        </authorList>
    </citation>
    <scope>NUCLEOTIDE SEQUENCE [LARGE SCALE GENOMIC DNA]</scope>
    <source>
        <strain evidence="3 4">CBS 620.91</strain>
    </source>
</reference>
<dbReference type="Gene3D" id="3.40.50.1820">
    <property type="entry name" value="alpha/beta hydrolase"/>
    <property type="match status" value="1"/>
</dbReference>
<feature type="chain" id="PRO_5046421189" description="Dienelactone hydrolase domain-containing protein" evidence="1">
    <location>
        <begin position="24"/>
        <end position="282"/>
    </location>
</feature>
<organism evidence="3 4">
    <name type="scientific">Humicola insolens</name>
    <name type="common">Soft-rot fungus</name>
    <dbReference type="NCBI Taxonomy" id="85995"/>
    <lineage>
        <taxon>Eukaryota</taxon>
        <taxon>Fungi</taxon>
        <taxon>Dikarya</taxon>
        <taxon>Ascomycota</taxon>
        <taxon>Pezizomycotina</taxon>
        <taxon>Sordariomycetes</taxon>
        <taxon>Sordariomycetidae</taxon>
        <taxon>Sordariales</taxon>
        <taxon>Chaetomiaceae</taxon>
        <taxon>Mycothermus</taxon>
    </lineage>
</organism>
<evidence type="ECO:0000259" key="2">
    <source>
        <dbReference type="Pfam" id="PF01738"/>
    </source>
</evidence>
<evidence type="ECO:0000256" key="1">
    <source>
        <dbReference type="SAM" id="SignalP"/>
    </source>
</evidence>
<dbReference type="SUPFAM" id="SSF53474">
    <property type="entry name" value="alpha/beta-Hydrolases"/>
    <property type="match status" value="1"/>
</dbReference>
<dbReference type="EMBL" id="JAZGSY010000074">
    <property type="protein sequence ID" value="KAL1841457.1"/>
    <property type="molecule type" value="Genomic_DNA"/>
</dbReference>
<gene>
    <name evidence="3" type="ORF">VTJ49DRAFT_7012</name>
</gene>
<dbReference type="Proteomes" id="UP001583172">
    <property type="component" value="Unassembled WGS sequence"/>
</dbReference>
<comment type="caution">
    <text evidence="3">The sequence shown here is derived from an EMBL/GenBank/DDBJ whole genome shotgun (WGS) entry which is preliminary data.</text>
</comment>
<dbReference type="InterPro" id="IPR002925">
    <property type="entry name" value="Dienelactn_hydro"/>
</dbReference>
<dbReference type="PANTHER" id="PTHR17630">
    <property type="entry name" value="DIENELACTONE HYDROLASE"/>
    <property type="match status" value="1"/>
</dbReference>
<sequence length="282" mass="30443">MRTSSLFSTALLLLGGAITGSHAHGACLDASIIAHTGTPVGKEIQYDNLTFYVAEPDRRNPHAKARAKAAVLFLTDVFGLGIVENKLLADSFARAGYLTVVPDLFDGSPAPGDINVPGFNTTEFLAKHVPETIDPKIATSIRYLRRRRGISRIGAPGYCFGGRYTFRFAGPSGAASVQNGRDAYIDATFAAHPSLLSAEEIKVIGAPASIAAAETDALFNDEARLAAEKTLKETDQPYRVTLYSGTDHGFGVRANLNDPQQKEAKEEAFLQAVRWFDRWLLA</sequence>
<protein>
    <recommendedName>
        <fullName evidence="2">Dienelactone hydrolase domain-containing protein</fullName>
    </recommendedName>
</protein>
<proteinExistence type="predicted"/>
<accession>A0ABR3VIQ1</accession>
<dbReference type="InterPro" id="IPR029058">
    <property type="entry name" value="AB_hydrolase_fold"/>
</dbReference>
<dbReference type="Pfam" id="PF01738">
    <property type="entry name" value="DLH"/>
    <property type="match status" value="1"/>
</dbReference>
<name>A0ABR3VIQ1_HUMIN</name>
<keyword evidence="4" id="KW-1185">Reference proteome</keyword>